<sequence>MPDQGTKVFITNLKRNSLDDGPGIRTVIFFKGCPLSC</sequence>
<protein>
    <recommendedName>
        <fullName evidence="2">Radical SAM core domain-containing protein</fullName>
    </recommendedName>
</protein>
<gene>
    <name evidence="1" type="ORF">S01H4_43766</name>
</gene>
<evidence type="ECO:0000313" key="1">
    <source>
        <dbReference type="EMBL" id="GAH01545.1"/>
    </source>
</evidence>
<dbReference type="Gene3D" id="3.20.20.70">
    <property type="entry name" value="Aldolase class I"/>
    <property type="match status" value="1"/>
</dbReference>
<feature type="non-terminal residue" evidence="1">
    <location>
        <position position="37"/>
    </location>
</feature>
<comment type="caution">
    <text evidence="1">The sequence shown here is derived from an EMBL/GenBank/DDBJ whole genome shotgun (WGS) entry which is preliminary data.</text>
</comment>
<accession>X1CZW3</accession>
<reference evidence="1" key="1">
    <citation type="journal article" date="2014" name="Front. Microbiol.">
        <title>High frequency of phylogenetically diverse reductive dehalogenase-homologous genes in deep subseafloor sedimentary metagenomes.</title>
        <authorList>
            <person name="Kawai M."/>
            <person name="Futagami T."/>
            <person name="Toyoda A."/>
            <person name="Takaki Y."/>
            <person name="Nishi S."/>
            <person name="Hori S."/>
            <person name="Arai W."/>
            <person name="Tsubouchi T."/>
            <person name="Morono Y."/>
            <person name="Uchiyama I."/>
            <person name="Ito T."/>
            <person name="Fujiyama A."/>
            <person name="Inagaki F."/>
            <person name="Takami H."/>
        </authorList>
    </citation>
    <scope>NUCLEOTIDE SEQUENCE</scope>
    <source>
        <strain evidence="1">Expedition CK06-06</strain>
    </source>
</reference>
<dbReference type="InterPro" id="IPR013785">
    <property type="entry name" value="Aldolase_TIM"/>
</dbReference>
<proteinExistence type="predicted"/>
<evidence type="ECO:0008006" key="2">
    <source>
        <dbReference type="Google" id="ProtNLM"/>
    </source>
</evidence>
<name>X1CZW3_9ZZZZ</name>
<organism evidence="1">
    <name type="scientific">marine sediment metagenome</name>
    <dbReference type="NCBI Taxonomy" id="412755"/>
    <lineage>
        <taxon>unclassified sequences</taxon>
        <taxon>metagenomes</taxon>
        <taxon>ecological metagenomes</taxon>
    </lineage>
</organism>
<dbReference type="EMBL" id="BART01024181">
    <property type="protein sequence ID" value="GAH01545.1"/>
    <property type="molecule type" value="Genomic_DNA"/>
</dbReference>
<dbReference type="AlphaFoldDB" id="X1CZW3"/>